<name>A0A1J7FNJ5_LUPAN</name>
<dbReference type="Gramene" id="OIV89486">
    <property type="protein sequence ID" value="OIV89486"/>
    <property type="gene ID" value="TanjilG_20551"/>
</dbReference>
<proteinExistence type="predicted"/>
<dbReference type="AlphaFoldDB" id="A0A1J7FNJ5"/>
<accession>A0A1J7FNJ5</accession>
<protein>
    <submittedName>
        <fullName evidence="1">Uncharacterized protein</fullName>
    </submittedName>
</protein>
<evidence type="ECO:0000313" key="1">
    <source>
        <dbReference type="EMBL" id="OIV89486.1"/>
    </source>
</evidence>
<evidence type="ECO:0000313" key="2">
    <source>
        <dbReference type="Proteomes" id="UP000188354"/>
    </source>
</evidence>
<dbReference type="Proteomes" id="UP000188354">
    <property type="component" value="Unassembled WGS sequence"/>
</dbReference>
<sequence length="91" mass="10327">MDKRLVDVEAILSDEMYQFVVSEFSKDEGYQTPRLIMGIRKKVGVDISIPSQKGLKLPIDKNYIQKFCNGKKVENVGLSQMLSTHQSYSIA</sequence>
<keyword evidence="2" id="KW-1185">Reference proteome</keyword>
<gene>
    <name evidence="1" type="ORF">TanjilG_20551</name>
</gene>
<organism evidence="1 2">
    <name type="scientific">Lupinus angustifolius</name>
    <name type="common">Narrow-leaved blue lupine</name>
    <dbReference type="NCBI Taxonomy" id="3871"/>
    <lineage>
        <taxon>Eukaryota</taxon>
        <taxon>Viridiplantae</taxon>
        <taxon>Streptophyta</taxon>
        <taxon>Embryophyta</taxon>
        <taxon>Tracheophyta</taxon>
        <taxon>Spermatophyta</taxon>
        <taxon>Magnoliopsida</taxon>
        <taxon>eudicotyledons</taxon>
        <taxon>Gunneridae</taxon>
        <taxon>Pentapetalae</taxon>
        <taxon>rosids</taxon>
        <taxon>fabids</taxon>
        <taxon>Fabales</taxon>
        <taxon>Fabaceae</taxon>
        <taxon>Papilionoideae</taxon>
        <taxon>50 kb inversion clade</taxon>
        <taxon>genistoids sensu lato</taxon>
        <taxon>core genistoids</taxon>
        <taxon>Genisteae</taxon>
        <taxon>Lupinus</taxon>
    </lineage>
</organism>
<dbReference type="EMBL" id="KV862287">
    <property type="protein sequence ID" value="OIV89486.1"/>
    <property type="molecule type" value="Genomic_DNA"/>
</dbReference>
<reference evidence="1 2" key="1">
    <citation type="journal article" date="2017" name="Plant Biotechnol. J.">
        <title>A comprehensive draft genome sequence for lupin (Lupinus angustifolius), an emerging health food: insights into plant-microbe interactions and legume evolution.</title>
        <authorList>
            <person name="Hane J.K."/>
            <person name="Ming Y."/>
            <person name="Kamphuis L.G."/>
            <person name="Nelson M.N."/>
            <person name="Garg G."/>
            <person name="Atkins C.A."/>
            <person name="Bayer P.E."/>
            <person name="Bravo A."/>
            <person name="Bringans S."/>
            <person name="Cannon S."/>
            <person name="Edwards D."/>
            <person name="Foley R."/>
            <person name="Gao L.L."/>
            <person name="Harrison M.J."/>
            <person name="Huang W."/>
            <person name="Hurgobin B."/>
            <person name="Li S."/>
            <person name="Liu C.W."/>
            <person name="McGrath A."/>
            <person name="Morahan G."/>
            <person name="Murray J."/>
            <person name="Weller J."/>
            <person name="Jian J."/>
            <person name="Singh K.B."/>
        </authorList>
    </citation>
    <scope>NUCLEOTIDE SEQUENCE [LARGE SCALE GENOMIC DNA]</scope>
    <source>
        <strain evidence="2">cv. Tanjil</strain>
        <tissue evidence="1">Whole plant</tissue>
    </source>
</reference>